<dbReference type="PROSITE" id="PS50082">
    <property type="entry name" value="WD_REPEATS_2"/>
    <property type="match status" value="5"/>
</dbReference>
<evidence type="ECO:0008006" key="9">
    <source>
        <dbReference type="Google" id="ProtNLM"/>
    </source>
</evidence>
<evidence type="ECO:0000256" key="2">
    <source>
        <dbReference type="ARBA" id="ARBA00022574"/>
    </source>
</evidence>
<evidence type="ECO:0000313" key="7">
    <source>
        <dbReference type="EMBL" id="CAG9539978.1"/>
    </source>
</evidence>
<dbReference type="PANTHER" id="PTHR19850">
    <property type="entry name" value="GUANINE NUCLEOTIDE-BINDING PROTEIN BETA G PROTEIN BETA"/>
    <property type="match status" value="1"/>
</dbReference>
<evidence type="ECO:0000313" key="8">
    <source>
        <dbReference type="Proteomes" id="UP000746747"/>
    </source>
</evidence>
<dbReference type="PROSITE" id="PS50294">
    <property type="entry name" value="WD_REPEATS_REGION"/>
    <property type="match status" value="4"/>
</dbReference>
<dbReference type="PROSITE" id="PS00678">
    <property type="entry name" value="WD_REPEATS_1"/>
    <property type="match status" value="1"/>
</dbReference>
<dbReference type="InterPro" id="IPR015943">
    <property type="entry name" value="WD40/YVTN_repeat-like_dom_sf"/>
</dbReference>
<feature type="repeat" description="WD" evidence="5">
    <location>
        <begin position="300"/>
        <end position="341"/>
    </location>
</feature>
<comment type="caution">
    <text evidence="7">The sequence shown here is derived from an EMBL/GenBank/DDBJ whole genome shotgun (WGS) entry which is preliminary data.</text>
</comment>
<dbReference type="InterPro" id="IPR001632">
    <property type="entry name" value="WD40_G-protein_beta-like"/>
</dbReference>
<name>A0A8J2QB48_9BILA</name>
<dbReference type="InterPro" id="IPR001680">
    <property type="entry name" value="WD40_rpt"/>
</dbReference>
<gene>
    <name evidence="7" type="ORF">CJOHNSTONI_LOCUS9530</name>
</gene>
<feature type="repeat" description="WD" evidence="5">
    <location>
        <begin position="126"/>
        <end position="158"/>
    </location>
</feature>
<evidence type="ECO:0000256" key="1">
    <source>
        <dbReference type="ARBA" id="ARBA00009768"/>
    </source>
</evidence>
<feature type="repeat" description="WD" evidence="5">
    <location>
        <begin position="256"/>
        <end position="299"/>
    </location>
</feature>
<keyword evidence="3" id="KW-0677">Repeat</keyword>
<sequence length="476" mass="52619">MCLFGMAYPFLLYFSGREKYPTCDYALAFKFCSNKMSDEHSIPVEKEENPAADEPSTAKIIASVQAVAVETGARSSDTVDVLAREAEDLRKKLEAERRKLNDVSIEQAAQSLEPLTQLSIKQRRILKGHAGKVLCMDWSLDKRHIVSSSQDGKVIVWDGFTTNKEHALTMPTTWVMACAYSPSAQMIACGGLDNKCSVVPLSFEDDILQKKRSVATHTSYMSCCIFLRSDNLLLTGSGDSTCAIWDVESGQMIQNFHGHIGDVFAIDVPKSDTGNIFISGGADKHALVWDIRTGQCVQSFEGHEADINTVRFHPNGDAFATGSDDASCRLFDLRADRQVCVYEKESVLFPVNGVDFSLSGRILFAGYGDYRVGVWDSLKCVRHSVLYGHENRISCLRTSPDGTAICTASWDCTIRVNMGMKRSNDDLSSESSLACSISVVFMHCHKKSSLEPDIFKLCLYMIQAFNLFYGHGGKSP</sequence>
<dbReference type="Proteomes" id="UP000746747">
    <property type="component" value="Unassembled WGS sequence"/>
</dbReference>
<organism evidence="7 8">
    <name type="scientific">Cercopithifilaria johnstoni</name>
    <dbReference type="NCBI Taxonomy" id="2874296"/>
    <lineage>
        <taxon>Eukaryota</taxon>
        <taxon>Metazoa</taxon>
        <taxon>Ecdysozoa</taxon>
        <taxon>Nematoda</taxon>
        <taxon>Chromadorea</taxon>
        <taxon>Rhabditida</taxon>
        <taxon>Spirurina</taxon>
        <taxon>Spiruromorpha</taxon>
        <taxon>Filarioidea</taxon>
        <taxon>Onchocercidae</taxon>
        <taxon>Cercopithifilaria</taxon>
    </lineage>
</organism>
<keyword evidence="4" id="KW-0807">Transducer</keyword>
<evidence type="ECO:0000256" key="4">
    <source>
        <dbReference type="ARBA" id="ARBA00023224"/>
    </source>
</evidence>
<protein>
    <recommendedName>
        <fullName evidence="9">WD_REPEATS_REGION domain-containing protein</fullName>
    </recommendedName>
</protein>
<dbReference type="InterPro" id="IPR036322">
    <property type="entry name" value="WD40_repeat_dom_sf"/>
</dbReference>
<keyword evidence="2 5" id="KW-0853">WD repeat</keyword>
<dbReference type="EMBL" id="CAKAEH010001870">
    <property type="protein sequence ID" value="CAG9539978.1"/>
    <property type="molecule type" value="Genomic_DNA"/>
</dbReference>
<dbReference type="GO" id="GO:0007165">
    <property type="term" value="P:signal transduction"/>
    <property type="evidence" value="ECO:0007669"/>
    <property type="project" value="UniProtKB-KW"/>
</dbReference>
<dbReference type="SMART" id="SM00320">
    <property type="entry name" value="WD40"/>
    <property type="match status" value="7"/>
</dbReference>
<reference evidence="7" key="1">
    <citation type="submission" date="2021-09" db="EMBL/GenBank/DDBJ databases">
        <authorList>
            <consortium name="Pathogen Informatics"/>
        </authorList>
    </citation>
    <scope>NUCLEOTIDE SEQUENCE</scope>
</reference>
<keyword evidence="8" id="KW-1185">Reference proteome</keyword>
<dbReference type="PRINTS" id="PR00320">
    <property type="entry name" value="GPROTEINBRPT"/>
</dbReference>
<dbReference type="SUPFAM" id="SSF50978">
    <property type="entry name" value="WD40 repeat-like"/>
    <property type="match status" value="1"/>
</dbReference>
<dbReference type="Pfam" id="PF25391">
    <property type="entry name" value="WD40_Gbeta"/>
    <property type="match status" value="1"/>
</dbReference>
<dbReference type="Gene3D" id="2.130.10.10">
    <property type="entry name" value="YVTN repeat-like/Quinoprotein amine dehydrogenase"/>
    <property type="match status" value="1"/>
</dbReference>
<dbReference type="OrthoDB" id="10255630at2759"/>
<accession>A0A8J2QB48</accession>
<feature type="repeat" description="WD" evidence="5">
    <location>
        <begin position="386"/>
        <end position="416"/>
    </location>
</feature>
<dbReference type="InterPro" id="IPR019775">
    <property type="entry name" value="WD40_repeat_CS"/>
</dbReference>
<evidence type="ECO:0000256" key="5">
    <source>
        <dbReference type="PROSITE-ProRule" id="PRU00221"/>
    </source>
</evidence>
<evidence type="ECO:0000256" key="6">
    <source>
        <dbReference type="SAM" id="Coils"/>
    </source>
</evidence>
<dbReference type="PRINTS" id="PR00319">
    <property type="entry name" value="GPROTEINB"/>
</dbReference>
<feature type="coiled-coil region" evidence="6">
    <location>
        <begin position="79"/>
        <end position="106"/>
    </location>
</feature>
<evidence type="ECO:0000256" key="3">
    <source>
        <dbReference type="ARBA" id="ARBA00022737"/>
    </source>
</evidence>
<dbReference type="AlphaFoldDB" id="A0A8J2QB48"/>
<keyword evidence="6" id="KW-0175">Coiled coil</keyword>
<dbReference type="CDD" id="cd00200">
    <property type="entry name" value="WD40"/>
    <property type="match status" value="1"/>
</dbReference>
<feature type="repeat" description="WD" evidence="5">
    <location>
        <begin position="214"/>
        <end position="255"/>
    </location>
</feature>
<dbReference type="InterPro" id="IPR016346">
    <property type="entry name" value="G-protein_beta_1-5"/>
</dbReference>
<comment type="similarity">
    <text evidence="1">Belongs to the WD repeat G protein beta family.</text>
</comment>
<dbReference type="InterPro" id="IPR020472">
    <property type="entry name" value="WD40_PAC1"/>
</dbReference>
<proteinExistence type="inferred from homology"/>